<dbReference type="Pfam" id="PF04502">
    <property type="entry name" value="Saf4_Yju2"/>
    <property type="match status" value="1"/>
</dbReference>
<comment type="subcellular location">
    <subcellularLocation>
        <location evidence="1 8">Nucleus</location>
    </subcellularLocation>
</comment>
<keyword evidence="6" id="KW-0508">mRNA splicing</keyword>
<name>A0AAV5RQ05_MAUHU</name>
<dbReference type="GO" id="GO:0000349">
    <property type="term" value="P:generation of catalytic spliceosome for first transesterification step"/>
    <property type="evidence" value="ECO:0007669"/>
    <property type="project" value="UniProtKB-UniRule"/>
</dbReference>
<feature type="binding site" evidence="8">
    <location>
        <position position="54"/>
    </location>
    <ligand>
        <name>Zn(2+)</name>
        <dbReference type="ChEBI" id="CHEBI:29105"/>
    </ligand>
</feature>
<comment type="caution">
    <text evidence="10">The sequence shown here is derived from an EMBL/GenBank/DDBJ whole genome shotgun (WGS) entry which is preliminary data.</text>
</comment>
<dbReference type="InterPro" id="IPR007590">
    <property type="entry name" value="Saf4/Yju2"/>
</dbReference>
<comment type="subunit">
    <text evidence="8">Component of the spliceosome. Present in the activated B complex, the catalytically activated B* complex which catalyzes the branching, the catalytic step 1 C complex catalyzing the exon ligation, and the postcatalytic P complex containing the ligated exons (mRNA) and the excised lariat intron.</text>
</comment>
<gene>
    <name evidence="8" type="primary">YJU2</name>
    <name evidence="10" type="ORF">DAKH74_002270</name>
</gene>
<feature type="binding site" evidence="8">
    <location>
        <position position="91"/>
    </location>
    <ligand>
        <name>Zn(2+)</name>
        <dbReference type="ChEBI" id="CHEBI:29105"/>
    </ligand>
</feature>
<feature type="compositionally biased region" description="Basic residues" evidence="9">
    <location>
        <begin position="303"/>
        <end position="312"/>
    </location>
</feature>
<feature type="binding site" evidence="8">
    <location>
        <position position="88"/>
    </location>
    <ligand>
        <name>Zn(2+)</name>
        <dbReference type="ChEBI" id="CHEBI:29105"/>
    </ligand>
</feature>
<dbReference type="Proteomes" id="UP001377567">
    <property type="component" value="Unassembled WGS sequence"/>
</dbReference>
<keyword evidence="7 8" id="KW-0539">Nucleus</keyword>
<feature type="compositionally biased region" description="Polar residues" evidence="9">
    <location>
        <begin position="127"/>
        <end position="136"/>
    </location>
</feature>
<evidence type="ECO:0000256" key="4">
    <source>
        <dbReference type="ARBA" id="ARBA00022728"/>
    </source>
</evidence>
<feature type="binding site" evidence="8">
    <location>
        <position position="51"/>
    </location>
    <ligand>
        <name>Zn(2+)</name>
        <dbReference type="ChEBI" id="CHEBI:29105"/>
    </ligand>
</feature>
<dbReference type="GO" id="GO:0071006">
    <property type="term" value="C:U2-type catalytic step 1 spliceosome"/>
    <property type="evidence" value="ECO:0007669"/>
    <property type="project" value="UniProtKB-UniRule"/>
</dbReference>
<feature type="compositionally biased region" description="Basic and acidic residues" evidence="9">
    <location>
        <begin position="155"/>
        <end position="169"/>
    </location>
</feature>
<organism evidence="10 11">
    <name type="scientific">Maudiozyma humilis</name>
    <name type="common">Sour dough yeast</name>
    <name type="synonym">Kazachstania humilis</name>
    <dbReference type="NCBI Taxonomy" id="51915"/>
    <lineage>
        <taxon>Eukaryota</taxon>
        <taxon>Fungi</taxon>
        <taxon>Dikarya</taxon>
        <taxon>Ascomycota</taxon>
        <taxon>Saccharomycotina</taxon>
        <taxon>Saccharomycetes</taxon>
        <taxon>Saccharomycetales</taxon>
        <taxon>Saccharomycetaceae</taxon>
        <taxon>Maudiozyma</taxon>
    </lineage>
</organism>
<sequence length="325" mass="35921">MSERKAINKYYPADYDPQEAEKAARKLAKQLKHKNNGSVTVRLMTPFSMRCSKCDEFIARSRKFNAKKEPLQERYLGSVRMFRFTLRCPRCSGAITFRTDPASADYVMEAGGVRNFERDKTGKPGNETETGKPTNETVDETLARLAREQEEEEAEKQKQQRTKDGRKGGDSLASGADKMEALEERLVKLQREQEAAAEIEALRQTNRARMGRANALHSGSGDREGPTADAEAAADTDAEAEAERLAERAFANSARAETTIPTAYQESTIPTIQQEGVVDNAARTVPSDAELQSVRQLVAQKPKIRLGKKGKGKGGNALGVVLKRK</sequence>
<accession>A0AAV5RQ05</accession>
<dbReference type="PANTHER" id="PTHR12111">
    <property type="entry name" value="SPLICING FACTOR YJU2"/>
    <property type="match status" value="1"/>
</dbReference>
<keyword evidence="5 8" id="KW-0862">Zinc</keyword>
<keyword evidence="4 8" id="KW-0747">Spliceosome</keyword>
<comment type="similarity">
    <text evidence="8">Belongs to the CWC16 family. YJU2 subfamily.</text>
</comment>
<keyword evidence="11" id="KW-1185">Reference proteome</keyword>
<evidence type="ECO:0000313" key="11">
    <source>
        <dbReference type="Proteomes" id="UP001377567"/>
    </source>
</evidence>
<evidence type="ECO:0000256" key="2">
    <source>
        <dbReference type="ARBA" id="ARBA00022664"/>
    </source>
</evidence>
<evidence type="ECO:0000256" key="3">
    <source>
        <dbReference type="ARBA" id="ARBA00022723"/>
    </source>
</evidence>
<evidence type="ECO:0000256" key="1">
    <source>
        <dbReference type="ARBA" id="ARBA00004123"/>
    </source>
</evidence>
<evidence type="ECO:0000256" key="6">
    <source>
        <dbReference type="ARBA" id="ARBA00023187"/>
    </source>
</evidence>
<comment type="function">
    <text evidence="8">Part of the spliceosome which catalyzes two sequential transesterification reactions, first the excision of the non-coding intron from pre-mRNA and then the ligation of the coding exons to form the mature mRNA. Plays a role (via N-terminus) in stabilizing the structure of the spliceosome catalytic core and docking of the branch helix into the active site, producing 5'-exon and lariat intron-3'-intermediates. Further stabilizes spliceosome conformation for 3'-splice site docking (via C-terminus) promoting exon ligation.</text>
</comment>
<evidence type="ECO:0000313" key="10">
    <source>
        <dbReference type="EMBL" id="GMM53611.1"/>
    </source>
</evidence>
<proteinExistence type="inferred from homology"/>
<keyword evidence="3 8" id="KW-0479">Metal-binding</keyword>
<dbReference type="GO" id="GO:0046872">
    <property type="term" value="F:metal ion binding"/>
    <property type="evidence" value="ECO:0007669"/>
    <property type="project" value="UniProtKB-KW"/>
</dbReference>
<feature type="region of interest" description="Disordered" evidence="9">
    <location>
        <begin position="115"/>
        <end position="177"/>
    </location>
</feature>
<dbReference type="EMBL" id="BTGD01000001">
    <property type="protein sequence ID" value="GMM53611.1"/>
    <property type="molecule type" value="Genomic_DNA"/>
</dbReference>
<dbReference type="HAMAP" id="MF_03226">
    <property type="entry name" value="YJU2"/>
    <property type="match status" value="1"/>
</dbReference>
<dbReference type="PANTHER" id="PTHR12111:SF1">
    <property type="entry name" value="SPLICING FACTOR YJU2"/>
    <property type="match status" value="1"/>
</dbReference>
<dbReference type="InterPro" id="IPR043701">
    <property type="entry name" value="Yju2"/>
</dbReference>
<evidence type="ECO:0000256" key="8">
    <source>
        <dbReference type="HAMAP-Rule" id="MF_03226"/>
    </source>
</evidence>
<keyword evidence="2" id="KW-0507">mRNA processing</keyword>
<reference evidence="10 11" key="1">
    <citation type="journal article" date="2023" name="Elife">
        <title>Identification of key yeast species and microbe-microbe interactions impacting larval growth of Drosophila in the wild.</title>
        <authorList>
            <person name="Mure A."/>
            <person name="Sugiura Y."/>
            <person name="Maeda R."/>
            <person name="Honda K."/>
            <person name="Sakurai N."/>
            <person name="Takahashi Y."/>
            <person name="Watada M."/>
            <person name="Katoh T."/>
            <person name="Gotoh A."/>
            <person name="Gotoh Y."/>
            <person name="Taniguchi I."/>
            <person name="Nakamura K."/>
            <person name="Hayashi T."/>
            <person name="Katayama T."/>
            <person name="Uemura T."/>
            <person name="Hattori Y."/>
        </authorList>
    </citation>
    <scope>NUCLEOTIDE SEQUENCE [LARGE SCALE GENOMIC DNA]</scope>
    <source>
        <strain evidence="10 11">KH-74</strain>
    </source>
</reference>
<dbReference type="GO" id="GO:0000350">
    <property type="term" value="P:generation of catalytic spliceosome for second transesterification step"/>
    <property type="evidence" value="ECO:0007669"/>
    <property type="project" value="UniProtKB-UniRule"/>
</dbReference>
<evidence type="ECO:0000256" key="5">
    <source>
        <dbReference type="ARBA" id="ARBA00022833"/>
    </source>
</evidence>
<evidence type="ECO:0000256" key="9">
    <source>
        <dbReference type="SAM" id="MobiDB-lite"/>
    </source>
</evidence>
<feature type="region of interest" description="Disordered" evidence="9">
    <location>
        <begin position="303"/>
        <end position="325"/>
    </location>
</feature>
<evidence type="ECO:0000256" key="7">
    <source>
        <dbReference type="ARBA" id="ARBA00023242"/>
    </source>
</evidence>
<dbReference type="GO" id="GO:0071007">
    <property type="term" value="C:U2-type catalytic step 2 spliceosome"/>
    <property type="evidence" value="ECO:0007669"/>
    <property type="project" value="UniProtKB-UniRule"/>
</dbReference>
<protein>
    <recommendedName>
        <fullName evidence="8">Splicing factor YJU2</fullName>
    </recommendedName>
</protein>
<dbReference type="AlphaFoldDB" id="A0AAV5RQ05"/>
<feature type="region of interest" description="Disordered" evidence="9">
    <location>
        <begin position="215"/>
        <end position="242"/>
    </location>
</feature>